<proteinExistence type="predicted"/>
<dbReference type="Proteomes" id="UP000538929">
    <property type="component" value="Unassembled WGS sequence"/>
</dbReference>
<dbReference type="PANTHER" id="PTHR32305">
    <property type="match status" value="1"/>
</dbReference>
<dbReference type="PANTHER" id="PTHR32305:SF15">
    <property type="entry name" value="PROTEIN RHSA-RELATED"/>
    <property type="match status" value="1"/>
</dbReference>
<evidence type="ECO:0000313" key="4">
    <source>
        <dbReference type="Proteomes" id="UP000538929"/>
    </source>
</evidence>
<evidence type="ECO:0000259" key="2">
    <source>
        <dbReference type="Pfam" id="PF25023"/>
    </source>
</evidence>
<accession>A0A7W3Y3P1</accession>
<sequence length="616" mass="67713">PVIHRPRQLRPRRLDGLDLGHVLTRHQCIFLDRELHRTIYSPPLGGSTVLARDAFGRPIALTDPLGAVTRMEWSPEGKPVRRTDPLGHVESWKWDAEGNCLTHTDENGGTTAWSYGPFDLPVSQTGPDGARYVFTRDTELNITAVTAPDGRTWTYTLDAAGRTVAETDYDGRTTTREYDPAGHLVRQTNPAGQSIDYAHDVLGRLTSTTTDTGETTTWTHDAAGRLVSATSPGVELSRTHDPAGNLLSETVNGHTLTLTVDPVGHLLSRTTPTGHTSRWTYDTAGRPIGLETAGRHLNFHRDAAGQETERRIGNVLTLTTGHDPGGRTVEQALTGAGGRRLHHKRWTYRTDGYPTAVTDDSGTTTLALDPIGRPTAVSGSAGTESYAYNPTGDQTSAKAPGLPAEAAGDRAYTGTLLARAGRTRYAYDAAGRVIRRTVTRISRTPDVWHYTWDAHDRLTKTVTPDGTVWTYTYDAFGRRIAKHRHHPDGRIAETVRFTWHDTTLVEEHHTVHEGAAPVTVTTWDHTGLHPLTQTTRSFPGDADQDEIDRRFAAIVTDLVGTPTHLTNSDTDELTPLTTTLWGHSPGVAPTPLRFPGQYADEETGWHYNLHRHYDPT</sequence>
<protein>
    <submittedName>
        <fullName evidence="3">Type IV secretion protein Rhs</fullName>
    </submittedName>
</protein>
<feature type="domain" description="Teneurin-like YD-shell" evidence="2">
    <location>
        <begin position="89"/>
        <end position="215"/>
    </location>
</feature>
<dbReference type="EMBL" id="VKHT01000985">
    <property type="protein sequence ID" value="MBB0246595.1"/>
    <property type="molecule type" value="Genomic_DNA"/>
</dbReference>
<name>A0A7W3Y3P1_9ACTN</name>
<feature type="non-terminal residue" evidence="3">
    <location>
        <position position="616"/>
    </location>
</feature>
<keyword evidence="1" id="KW-0677">Repeat</keyword>
<reference evidence="4" key="1">
    <citation type="submission" date="2019-10" db="EMBL/GenBank/DDBJ databases">
        <title>Streptomyces sp. nov., a novel actinobacterium isolated from alkaline environment.</title>
        <authorList>
            <person name="Golinska P."/>
        </authorList>
    </citation>
    <scope>NUCLEOTIDE SEQUENCE [LARGE SCALE GENOMIC DNA]</scope>
    <source>
        <strain evidence="4">DSM 42118</strain>
    </source>
</reference>
<evidence type="ECO:0000313" key="3">
    <source>
        <dbReference type="EMBL" id="MBB0246595.1"/>
    </source>
</evidence>
<dbReference type="Gene3D" id="2.180.10.10">
    <property type="entry name" value="RHS repeat-associated core"/>
    <property type="match status" value="2"/>
</dbReference>
<dbReference type="Pfam" id="PF25023">
    <property type="entry name" value="TEN_YD-shell"/>
    <property type="match status" value="1"/>
</dbReference>
<dbReference type="SUPFAM" id="SSF69304">
    <property type="entry name" value="Tricorn protease N-terminal domain"/>
    <property type="match status" value="1"/>
</dbReference>
<dbReference type="InterPro" id="IPR031325">
    <property type="entry name" value="RHS_repeat"/>
</dbReference>
<dbReference type="InterPro" id="IPR050708">
    <property type="entry name" value="T6SS_VgrG/RHS"/>
</dbReference>
<dbReference type="Pfam" id="PF05593">
    <property type="entry name" value="RHS_repeat"/>
    <property type="match status" value="3"/>
</dbReference>
<gene>
    <name evidence="3" type="ORF">FNQ90_21380</name>
</gene>
<feature type="non-terminal residue" evidence="3">
    <location>
        <position position="1"/>
    </location>
</feature>
<dbReference type="InterPro" id="IPR006530">
    <property type="entry name" value="YD"/>
</dbReference>
<comment type="caution">
    <text evidence="3">The sequence shown here is derived from an EMBL/GenBank/DDBJ whole genome shotgun (WGS) entry which is preliminary data.</text>
</comment>
<dbReference type="NCBIfam" id="TIGR01643">
    <property type="entry name" value="YD_repeat_2x"/>
    <property type="match status" value="9"/>
</dbReference>
<keyword evidence="4" id="KW-1185">Reference proteome</keyword>
<dbReference type="InterPro" id="IPR056823">
    <property type="entry name" value="TEN-like_YD-shell"/>
</dbReference>
<organism evidence="3 4">
    <name type="scientific">Streptomyces alkaliphilus</name>
    <dbReference type="NCBI Taxonomy" id="1472722"/>
    <lineage>
        <taxon>Bacteria</taxon>
        <taxon>Bacillati</taxon>
        <taxon>Actinomycetota</taxon>
        <taxon>Actinomycetes</taxon>
        <taxon>Kitasatosporales</taxon>
        <taxon>Streptomycetaceae</taxon>
        <taxon>Streptomyces</taxon>
    </lineage>
</organism>
<dbReference type="AlphaFoldDB" id="A0A7W3Y3P1"/>
<evidence type="ECO:0000256" key="1">
    <source>
        <dbReference type="ARBA" id="ARBA00022737"/>
    </source>
</evidence>